<proteinExistence type="inferred from homology"/>
<sequence length="334" mass="36719">MATTKTKTLQDVVYAPKRESPPASESLNFFPHLPPHQDPTTGIVSKLPSLWIPYAQLMRLDRPAGLYAFYFPFLIGLMYAACISPVPVKPLAVLKFGAILLLLNVLLRGASCTWNDNFDQEFDRRVERCRHRAIARGAVSTRNAHIFTAAQLAAMCPLMSLFPAACTPHMLAALVLFFVYPLMKRVTFYSQVFLGFPVAWAIVFSVAALGIDPLQAGVRGPTLALCAANIFWTITYDTIYAHQDVADDAKAGVKSMALRFENSTKIVASVLSVAQVLSLALVGIWAGFSSIYFVGTVGGVAAAMAYYIYDVDLKRPESCGAWFHDQMCSYKNPQ</sequence>
<evidence type="ECO:0000256" key="8">
    <source>
        <dbReference type="ARBA" id="ARBA00023136"/>
    </source>
</evidence>
<organism evidence="12 13">
    <name type="scientific">Truncatella angustata</name>
    <dbReference type="NCBI Taxonomy" id="152316"/>
    <lineage>
        <taxon>Eukaryota</taxon>
        <taxon>Fungi</taxon>
        <taxon>Dikarya</taxon>
        <taxon>Ascomycota</taxon>
        <taxon>Pezizomycotina</taxon>
        <taxon>Sordariomycetes</taxon>
        <taxon>Xylariomycetidae</taxon>
        <taxon>Amphisphaeriales</taxon>
        <taxon>Sporocadaceae</taxon>
        <taxon>Truncatella</taxon>
    </lineage>
</organism>
<name>A0A9P8RKK2_9PEZI</name>
<evidence type="ECO:0000256" key="6">
    <source>
        <dbReference type="ARBA" id="ARBA00022692"/>
    </source>
</evidence>
<comment type="pathway">
    <text evidence="3">Secondary metabolite biosynthesis; terpenoid biosynthesis.</text>
</comment>
<dbReference type="GO" id="GO:0005743">
    <property type="term" value="C:mitochondrial inner membrane"/>
    <property type="evidence" value="ECO:0007669"/>
    <property type="project" value="TreeGrafter"/>
</dbReference>
<dbReference type="OrthoDB" id="18170at2759"/>
<keyword evidence="8 11" id="KW-0472">Membrane</keyword>
<evidence type="ECO:0000256" key="9">
    <source>
        <dbReference type="ARBA" id="ARBA00023180"/>
    </source>
</evidence>
<dbReference type="FunFam" id="1.10.357.140:FF:000008">
    <property type="entry name" value="4-hydroxybenzoate octaprenyltransferase"/>
    <property type="match status" value="1"/>
</dbReference>
<dbReference type="FunFam" id="1.20.120.1780:FF:000001">
    <property type="entry name" value="4-hydroxybenzoate octaprenyltransferase"/>
    <property type="match status" value="1"/>
</dbReference>
<feature type="transmembrane region" description="Helical" evidence="11">
    <location>
        <begin position="161"/>
        <end position="182"/>
    </location>
</feature>
<feature type="transmembrane region" description="Helical" evidence="11">
    <location>
        <begin position="266"/>
        <end position="285"/>
    </location>
</feature>
<keyword evidence="13" id="KW-1185">Reference proteome</keyword>
<dbReference type="CDD" id="cd13959">
    <property type="entry name" value="PT_UbiA_COQ2"/>
    <property type="match status" value="1"/>
</dbReference>
<dbReference type="GO" id="GO:0006744">
    <property type="term" value="P:ubiquinone biosynthetic process"/>
    <property type="evidence" value="ECO:0007669"/>
    <property type="project" value="TreeGrafter"/>
</dbReference>
<keyword evidence="9" id="KW-0325">Glycoprotein</keyword>
<dbReference type="Gene3D" id="1.10.357.140">
    <property type="entry name" value="UbiA prenyltransferase"/>
    <property type="match status" value="1"/>
</dbReference>
<evidence type="ECO:0000256" key="3">
    <source>
        <dbReference type="ARBA" id="ARBA00004721"/>
    </source>
</evidence>
<keyword evidence="7 11" id="KW-1133">Transmembrane helix</keyword>
<evidence type="ECO:0000256" key="2">
    <source>
        <dbReference type="ARBA" id="ARBA00004141"/>
    </source>
</evidence>
<feature type="transmembrane region" description="Helical" evidence="11">
    <location>
        <begin position="291"/>
        <end position="309"/>
    </location>
</feature>
<evidence type="ECO:0000256" key="11">
    <source>
        <dbReference type="SAM" id="Phobius"/>
    </source>
</evidence>
<feature type="transmembrane region" description="Helical" evidence="11">
    <location>
        <begin position="188"/>
        <end position="211"/>
    </location>
</feature>
<evidence type="ECO:0000313" key="12">
    <source>
        <dbReference type="EMBL" id="KAH6644985.1"/>
    </source>
</evidence>
<dbReference type="PANTHER" id="PTHR11048:SF39">
    <property type="entry name" value="POLYPRENYL TRANSFERASE AUSN"/>
    <property type="match status" value="1"/>
</dbReference>
<comment type="similarity">
    <text evidence="4">Belongs to the UbiA prenyltransferase family.</text>
</comment>
<comment type="subcellular location">
    <subcellularLocation>
        <location evidence="2">Membrane</location>
        <topology evidence="2">Multi-pass membrane protein</topology>
    </subcellularLocation>
</comment>
<dbReference type="RefSeq" id="XP_045951499.1">
    <property type="nucleotide sequence ID" value="XM_046109356.1"/>
</dbReference>
<dbReference type="Gene3D" id="1.20.120.1780">
    <property type="entry name" value="UbiA prenyltransferase"/>
    <property type="match status" value="1"/>
</dbReference>
<dbReference type="PANTHER" id="PTHR11048">
    <property type="entry name" value="PRENYLTRANSFERASES"/>
    <property type="match status" value="1"/>
</dbReference>
<gene>
    <name evidence="12" type="ORF">BKA67DRAFT_696746</name>
</gene>
<feature type="transmembrane region" description="Helical" evidence="11">
    <location>
        <begin position="66"/>
        <end position="86"/>
    </location>
</feature>
<evidence type="ECO:0000256" key="5">
    <source>
        <dbReference type="ARBA" id="ARBA00022679"/>
    </source>
</evidence>
<dbReference type="AlphaFoldDB" id="A0A9P8RKK2"/>
<dbReference type="GO" id="GO:0008412">
    <property type="term" value="F:4-hydroxybenzoate polyprenyltransferase activity"/>
    <property type="evidence" value="ECO:0007669"/>
    <property type="project" value="TreeGrafter"/>
</dbReference>
<keyword evidence="6 11" id="KW-0812">Transmembrane</keyword>
<keyword evidence="5 12" id="KW-0808">Transferase</keyword>
<dbReference type="GeneID" id="70138247"/>
<evidence type="ECO:0000256" key="4">
    <source>
        <dbReference type="ARBA" id="ARBA00005985"/>
    </source>
</evidence>
<evidence type="ECO:0000256" key="1">
    <source>
        <dbReference type="ARBA" id="ARBA00001946"/>
    </source>
</evidence>
<protein>
    <recommendedName>
        <fullName evidence="10">Diterpenoid pyrone biosynthesis cluster protein C</fullName>
    </recommendedName>
</protein>
<evidence type="ECO:0000256" key="10">
    <source>
        <dbReference type="ARBA" id="ARBA00075214"/>
    </source>
</evidence>
<reference evidence="12" key="1">
    <citation type="journal article" date="2021" name="Nat. Commun.">
        <title>Genetic determinants of endophytism in the Arabidopsis root mycobiome.</title>
        <authorList>
            <person name="Mesny F."/>
            <person name="Miyauchi S."/>
            <person name="Thiergart T."/>
            <person name="Pickel B."/>
            <person name="Atanasova L."/>
            <person name="Karlsson M."/>
            <person name="Huettel B."/>
            <person name="Barry K.W."/>
            <person name="Haridas S."/>
            <person name="Chen C."/>
            <person name="Bauer D."/>
            <person name="Andreopoulos W."/>
            <person name="Pangilinan J."/>
            <person name="LaButti K."/>
            <person name="Riley R."/>
            <person name="Lipzen A."/>
            <person name="Clum A."/>
            <person name="Drula E."/>
            <person name="Henrissat B."/>
            <person name="Kohler A."/>
            <person name="Grigoriev I.V."/>
            <person name="Martin F.M."/>
            <person name="Hacquard S."/>
        </authorList>
    </citation>
    <scope>NUCLEOTIDE SEQUENCE</scope>
    <source>
        <strain evidence="12">MPI-SDFR-AT-0073</strain>
    </source>
</reference>
<dbReference type="Pfam" id="PF01040">
    <property type="entry name" value="UbiA"/>
    <property type="match status" value="1"/>
</dbReference>
<comment type="cofactor">
    <cofactor evidence="1">
        <name>Mg(2+)</name>
        <dbReference type="ChEBI" id="CHEBI:18420"/>
    </cofactor>
</comment>
<evidence type="ECO:0000313" key="13">
    <source>
        <dbReference type="Proteomes" id="UP000758603"/>
    </source>
</evidence>
<evidence type="ECO:0000256" key="7">
    <source>
        <dbReference type="ARBA" id="ARBA00022989"/>
    </source>
</evidence>
<accession>A0A9P8RKK2</accession>
<dbReference type="InterPro" id="IPR039653">
    <property type="entry name" value="Prenyltransferase"/>
</dbReference>
<dbReference type="InterPro" id="IPR044878">
    <property type="entry name" value="UbiA_sf"/>
</dbReference>
<dbReference type="Proteomes" id="UP000758603">
    <property type="component" value="Unassembled WGS sequence"/>
</dbReference>
<dbReference type="InterPro" id="IPR000537">
    <property type="entry name" value="UbiA_prenyltransferase"/>
</dbReference>
<dbReference type="EMBL" id="JAGPXC010000012">
    <property type="protein sequence ID" value="KAH6644985.1"/>
    <property type="molecule type" value="Genomic_DNA"/>
</dbReference>
<comment type="caution">
    <text evidence="12">The sequence shown here is derived from an EMBL/GenBank/DDBJ whole genome shotgun (WGS) entry which is preliminary data.</text>
</comment>